<accession>A0ABT9ZIZ0</accession>
<name>A0ABT9ZIZ0_9BACI</name>
<dbReference type="Pfam" id="PF13814">
    <property type="entry name" value="Replic_Relax"/>
    <property type="match status" value="1"/>
</dbReference>
<sequence length="414" mass="48803">MAYLLGYDLTEYDIDIIDCLTNYRGVKPYHLAVMKYGVNYTNSQEKTIYKYLRKLLDQKLLAKYKLQDGSEGSMYYLTSKGYELAKDLFNIEEGKKGEGWINEDGCTSYGDFPYELFSPPLEQAPHHLSSIDFLFKLRSINTTFIEHRINLYSAVTYGNSENKFRFRPDAEIRLENNRIYAIEIDRGSENHEQLCKKFRTYRHYYETAKQSGLNVRHAGIIFIVEDKRKKHGMKRRWKNICAALFKEMGDYHKDVNLIMTTVSDTSETILFEINRKNYEQRFINKLSTFLKKKGNQDVNLYLINDPDNDYKQIITTNMAGNNSFYVTVYITSQTFEANVYSKFMNVYRQINAIKNQEAVKGLEFKGFRKATIYGNEIPYLINDIGPYELDEEFNNVFREFNDNVQYYRVDDVLV</sequence>
<dbReference type="SUPFAM" id="SSF46785">
    <property type="entry name" value="Winged helix' DNA-binding domain"/>
    <property type="match status" value="1"/>
</dbReference>
<evidence type="ECO:0008006" key="3">
    <source>
        <dbReference type="Google" id="ProtNLM"/>
    </source>
</evidence>
<evidence type="ECO:0000313" key="2">
    <source>
        <dbReference type="Proteomes" id="UP001234495"/>
    </source>
</evidence>
<reference evidence="1 2" key="1">
    <citation type="submission" date="2023-07" db="EMBL/GenBank/DDBJ databases">
        <title>Genomic Encyclopedia of Type Strains, Phase IV (KMG-IV): sequencing the most valuable type-strain genomes for metagenomic binning, comparative biology and taxonomic classification.</title>
        <authorList>
            <person name="Goeker M."/>
        </authorList>
    </citation>
    <scope>NUCLEOTIDE SEQUENCE [LARGE SCALE GENOMIC DNA]</scope>
    <source>
        <strain evidence="1 2">DSM 29005</strain>
    </source>
</reference>
<dbReference type="InterPro" id="IPR025855">
    <property type="entry name" value="Replic_Relax"/>
</dbReference>
<dbReference type="Proteomes" id="UP001234495">
    <property type="component" value="Unassembled WGS sequence"/>
</dbReference>
<dbReference type="EMBL" id="JAUSUD010000015">
    <property type="protein sequence ID" value="MDQ0231772.1"/>
    <property type="molecule type" value="Genomic_DNA"/>
</dbReference>
<gene>
    <name evidence="1" type="ORF">J2S19_003057</name>
</gene>
<comment type="caution">
    <text evidence="1">The sequence shown here is derived from an EMBL/GenBank/DDBJ whole genome shotgun (WGS) entry which is preliminary data.</text>
</comment>
<organism evidence="1 2">
    <name type="scientific">Metabacillus malikii</name>
    <dbReference type="NCBI Taxonomy" id="1504265"/>
    <lineage>
        <taxon>Bacteria</taxon>
        <taxon>Bacillati</taxon>
        <taxon>Bacillota</taxon>
        <taxon>Bacilli</taxon>
        <taxon>Bacillales</taxon>
        <taxon>Bacillaceae</taxon>
        <taxon>Metabacillus</taxon>
    </lineage>
</organism>
<protein>
    <recommendedName>
        <fullName evidence="3">Replication-relaxation</fullName>
    </recommendedName>
</protein>
<keyword evidence="2" id="KW-1185">Reference proteome</keyword>
<dbReference type="RefSeq" id="WP_307343294.1">
    <property type="nucleotide sequence ID" value="NZ_JAUSUD010000015.1"/>
</dbReference>
<evidence type="ECO:0000313" key="1">
    <source>
        <dbReference type="EMBL" id="MDQ0231772.1"/>
    </source>
</evidence>
<proteinExistence type="predicted"/>
<dbReference type="InterPro" id="IPR036390">
    <property type="entry name" value="WH_DNA-bd_sf"/>
</dbReference>